<evidence type="ECO:0000259" key="2">
    <source>
        <dbReference type="Pfam" id="PF23788"/>
    </source>
</evidence>
<dbReference type="EMBL" id="CAUEEQ010005446">
    <property type="protein sequence ID" value="CAJ0928839.1"/>
    <property type="molecule type" value="Genomic_DNA"/>
</dbReference>
<evidence type="ECO:0000313" key="3">
    <source>
        <dbReference type="EMBL" id="CAJ0928839.1"/>
    </source>
</evidence>
<gene>
    <name evidence="3" type="ORF">RIMI_LOCUS3579506</name>
</gene>
<dbReference type="InterPro" id="IPR056582">
    <property type="entry name" value="EDRF1_N"/>
</dbReference>
<evidence type="ECO:0000313" key="4">
    <source>
        <dbReference type="Proteomes" id="UP001176940"/>
    </source>
</evidence>
<accession>A0ABN9KYU3</accession>
<organism evidence="3 4">
    <name type="scientific">Ranitomeya imitator</name>
    <name type="common">mimic poison frog</name>
    <dbReference type="NCBI Taxonomy" id="111125"/>
    <lineage>
        <taxon>Eukaryota</taxon>
        <taxon>Metazoa</taxon>
        <taxon>Chordata</taxon>
        <taxon>Craniata</taxon>
        <taxon>Vertebrata</taxon>
        <taxon>Euteleostomi</taxon>
        <taxon>Amphibia</taxon>
        <taxon>Batrachia</taxon>
        <taxon>Anura</taxon>
        <taxon>Neobatrachia</taxon>
        <taxon>Hyloidea</taxon>
        <taxon>Dendrobatidae</taxon>
        <taxon>Dendrobatinae</taxon>
        <taxon>Ranitomeya</taxon>
    </lineage>
</organism>
<keyword evidence="4" id="KW-1185">Reference proteome</keyword>
<reference evidence="3" key="1">
    <citation type="submission" date="2023-07" db="EMBL/GenBank/DDBJ databases">
        <authorList>
            <person name="Stuckert A."/>
        </authorList>
    </citation>
    <scope>NUCLEOTIDE SEQUENCE</scope>
</reference>
<comment type="caution">
    <text evidence="3">The sequence shown here is derived from an EMBL/GenBank/DDBJ whole genome shotgun (WGS) entry which is preliminary data.</text>
</comment>
<proteinExistence type="predicted"/>
<sequence>MVPVSPNGGSKKQILRINGDDTAEPVPSTSHQPREEQNLREPSASDHVAWPAPFETLSSVSEEGASNQISFELAMKLQLKH</sequence>
<protein>
    <recommendedName>
        <fullName evidence="2">EDRF1 N-terminal domain-containing protein</fullName>
    </recommendedName>
</protein>
<name>A0ABN9KYU3_9NEOB</name>
<feature type="region of interest" description="Disordered" evidence="1">
    <location>
        <begin position="1"/>
        <end position="51"/>
    </location>
</feature>
<dbReference type="Proteomes" id="UP001176940">
    <property type="component" value="Unassembled WGS sequence"/>
</dbReference>
<feature type="domain" description="EDRF1 N-terminal" evidence="2">
    <location>
        <begin position="14"/>
        <end position="72"/>
    </location>
</feature>
<dbReference type="Pfam" id="PF23788">
    <property type="entry name" value="EDRF1_N"/>
    <property type="match status" value="1"/>
</dbReference>
<evidence type="ECO:0000256" key="1">
    <source>
        <dbReference type="SAM" id="MobiDB-lite"/>
    </source>
</evidence>